<dbReference type="InterPro" id="IPR013324">
    <property type="entry name" value="RNA_pol_sigma_r3/r4-like"/>
</dbReference>
<accession>A0A5J4REK2</accession>
<sequence length="167" mass="19475">MNTTIFHKNLLEVQNELLRFAYKLTANREDANDLLQETSLKALDNEDKYMPDTNFKAWMYTIMYHVFINNYRKEARKKTFIDRTDTSFFLNSLQDTGKGDTEGSYSAKEIRHVLKSLPSPLNTGILMRVSGYKYSEIAEKLNLPLGTVKSTLFSTRLRLQKELKDFI</sequence>
<dbReference type="PANTHER" id="PTHR43133">
    <property type="entry name" value="RNA POLYMERASE ECF-TYPE SIGMA FACTO"/>
    <property type="match status" value="1"/>
</dbReference>
<keyword evidence="4" id="KW-0804">Transcription</keyword>
<name>A0A5J4REK2_9ZZZZ</name>
<dbReference type="Gene3D" id="1.10.1740.10">
    <property type="match status" value="1"/>
</dbReference>
<evidence type="ECO:0000256" key="3">
    <source>
        <dbReference type="ARBA" id="ARBA00023082"/>
    </source>
</evidence>
<keyword evidence="3" id="KW-0731">Sigma factor</keyword>
<dbReference type="SUPFAM" id="SSF88659">
    <property type="entry name" value="Sigma3 and sigma4 domains of RNA polymerase sigma factors"/>
    <property type="match status" value="1"/>
</dbReference>
<dbReference type="Gene3D" id="1.10.10.10">
    <property type="entry name" value="Winged helix-like DNA-binding domain superfamily/Winged helix DNA-binding domain"/>
    <property type="match status" value="1"/>
</dbReference>
<feature type="domain" description="RNA polymerase sigma factor 70 region 4 type 2" evidence="6">
    <location>
        <begin position="109"/>
        <end position="159"/>
    </location>
</feature>
<organism evidence="7">
    <name type="scientific">termite gut metagenome</name>
    <dbReference type="NCBI Taxonomy" id="433724"/>
    <lineage>
        <taxon>unclassified sequences</taxon>
        <taxon>metagenomes</taxon>
        <taxon>organismal metagenomes</taxon>
    </lineage>
</organism>
<dbReference type="InterPro" id="IPR013325">
    <property type="entry name" value="RNA_pol_sigma_r2"/>
</dbReference>
<dbReference type="Pfam" id="PF04542">
    <property type="entry name" value="Sigma70_r2"/>
    <property type="match status" value="1"/>
</dbReference>
<dbReference type="NCBIfam" id="TIGR02937">
    <property type="entry name" value="sigma70-ECF"/>
    <property type="match status" value="1"/>
</dbReference>
<reference evidence="7" key="1">
    <citation type="submission" date="2019-03" db="EMBL/GenBank/DDBJ databases">
        <title>Single cell metagenomics reveals metabolic interactions within the superorganism composed of flagellate Streblomastix strix and complex community of Bacteroidetes bacteria on its surface.</title>
        <authorList>
            <person name="Treitli S.C."/>
            <person name="Kolisko M."/>
            <person name="Husnik F."/>
            <person name="Keeling P."/>
            <person name="Hampl V."/>
        </authorList>
    </citation>
    <scope>NUCLEOTIDE SEQUENCE</scope>
    <source>
        <strain evidence="7">STM</strain>
    </source>
</reference>
<protein>
    <submittedName>
        <fullName evidence="7">ECF RNA polymerase sigma factor SigR</fullName>
    </submittedName>
</protein>
<proteinExistence type="inferred from homology"/>
<dbReference type="GO" id="GO:0016987">
    <property type="term" value="F:sigma factor activity"/>
    <property type="evidence" value="ECO:0007669"/>
    <property type="project" value="UniProtKB-KW"/>
</dbReference>
<dbReference type="InterPro" id="IPR013249">
    <property type="entry name" value="RNA_pol_sigma70_r4_t2"/>
</dbReference>
<dbReference type="Pfam" id="PF08281">
    <property type="entry name" value="Sigma70_r4_2"/>
    <property type="match status" value="1"/>
</dbReference>
<dbReference type="InterPro" id="IPR039425">
    <property type="entry name" value="RNA_pol_sigma-70-like"/>
</dbReference>
<evidence type="ECO:0000256" key="2">
    <source>
        <dbReference type="ARBA" id="ARBA00023015"/>
    </source>
</evidence>
<dbReference type="GO" id="GO:0003677">
    <property type="term" value="F:DNA binding"/>
    <property type="evidence" value="ECO:0007669"/>
    <property type="project" value="InterPro"/>
</dbReference>
<dbReference type="InterPro" id="IPR007627">
    <property type="entry name" value="RNA_pol_sigma70_r2"/>
</dbReference>
<evidence type="ECO:0000259" key="5">
    <source>
        <dbReference type="Pfam" id="PF04542"/>
    </source>
</evidence>
<comment type="caution">
    <text evidence="7">The sequence shown here is derived from an EMBL/GenBank/DDBJ whole genome shotgun (WGS) entry which is preliminary data.</text>
</comment>
<evidence type="ECO:0000313" key="7">
    <source>
        <dbReference type="EMBL" id="KAA6331590.1"/>
    </source>
</evidence>
<gene>
    <name evidence="7" type="ORF">EZS27_019814</name>
</gene>
<dbReference type="AlphaFoldDB" id="A0A5J4REK2"/>
<dbReference type="InterPro" id="IPR014284">
    <property type="entry name" value="RNA_pol_sigma-70_dom"/>
</dbReference>
<evidence type="ECO:0000256" key="1">
    <source>
        <dbReference type="ARBA" id="ARBA00010641"/>
    </source>
</evidence>
<keyword evidence="2" id="KW-0805">Transcription regulation</keyword>
<dbReference type="EMBL" id="SNRY01001352">
    <property type="protein sequence ID" value="KAA6331590.1"/>
    <property type="molecule type" value="Genomic_DNA"/>
</dbReference>
<evidence type="ECO:0000259" key="6">
    <source>
        <dbReference type="Pfam" id="PF08281"/>
    </source>
</evidence>
<dbReference type="GO" id="GO:0006352">
    <property type="term" value="P:DNA-templated transcription initiation"/>
    <property type="evidence" value="ECO:0007669"/>
    <property type="project" value="InterPro"/>
</dbReference>
<evidence type="ECO:0000256" key="4">
    <source>
        <dbReference type="ARBA" id="ARBA00023163"/>
    </source>
</evidence>
<feature type="domain" description="RNA polymerase sigma-70 region 2" evidence="5">
    <location>
        <begin position="13"/>
        <end position="76"/>
    </location>
</feature>
<comment type="similarity">
    <text evidence="1">Belongs to the sigma-70 factor family. ECF subfamily.</text>
</comment>
<dbReference type="SUPFAM" id="SSF88946">
    <property type="entry name" value="Sigma2 domain of RNA polymerase sigma factors"/>
    <property type="match status" value="1"/>
</dbReference>
<dbReference type="InterPro" id="IPR036388">
    <property type="entry name" value="WH-like_DNA-bd_sf"/>
</dbReference>
<dbReference type="PANTHER" id="PTHR43133:SF25">
    <property type="entry name" value="RNA POLYMERASE SIGMA FACTOR RFAY-RELATED"/>
    <property type="match status" value="1"/>
</dbReference>